<dbReference type="AlphaFoldDB" id="A0AAD7BXH4"/>
<evidence type="ECO:0000256" key="12">
    <source>
        <dbReference type="ARBA" id="ARBA00023254"/>
    </source>
</evidence>
<keyword evidence="11" id="KW-0539">Nucleus</keyword>
<dbReference type="Proteomes" id="UP001221142">
    <property type="component" value="Unassembled WGS sequence"/>
</dbReference>
<dbReference type="GO" id="GO:0008821">
    <property type="term" value="F:crossover junction DNA endonuclease activity"/>
    <property type="evidence" value="ECO:0007669"/>
    <property type="project" value="TreeGrafter"/>
</dbReference>
<sequence>MADVIDITSDSDEDLYSRPTSQLSSDFVDLCDDSDDERPAPPSSQMTIHEPVDLCSSDDESPAPSDPRFLQGVQQAKRKRGTIRKAGSSSANYDVDSDEDESPKKMARNSGRSSSESSEDEEHAPAKVARKKSTGTTKKAPRKPRQTEEEKAAAKTLKQQEAAQKKRDKETLKAAKAAKAAKEKEAKKQYKAVNKLVHNKKDTLASMEIIFPPVTGHPELQVLFEAFKEKVAEYKMTVSKSGRQKVQGYNVFSWRREETAEYDPVAREFHPVPSRMKVEGTYLVYMSADELVRCIREEDGVKNVVRRVREVCGPDRVQVFIMTHGLSAYYRRAGSGRLTKSQIEGHLAALQMAEHVHLLHIDKPEDAAARLYDLSADLGIKQHKLIQRSHLPFCSDTHQTTGATQKDTMVQMMRQVHRVTRDGAEGIVERHKTMARLYQAYERDPGQRDNVVKNCIVQHRVDGVASSREIGKALSRVVGTVLYGRDPLELAYKGTD</sequence>
<evidence type="ECO:0000256" key="5">
    <source>
        <dbReference type="ARBA" id="ARBA00022759"/>
    </source>
</evidence>
<dbReference type="InterPro" id="IPR042530">
    <property type="entry name" value="EME1/EME2_C"/>
</dbReference>
<keyword evidence="6" id="KW-0227">DNA damage</keyword>
<keyword evidence="15" id="KW-1185">Reference proteome</keyword>
<dbReference type="GO" id="GO:0006302">
    <property type="term" value="P:double-strand break repair"/>
    <property type="evidence" value="ECO:0007669"/>
    <property type="project" value="TreeGrafter"/>
</dbReference>
<evidence type="ECO:0000313" key="14">
    <source>
        <dbReference type="EMBL" id="KAJ7633089.1"/>
    </source>
</evidence>
<keyword evidence="5" id="KW-0255">Endonuclease</keyword>
<comment type="cofactor">
    <cofactor evidence="1">
        <name>Mg(2+)</name>
        <dbReference type="ChEBI" id="CHEBI:18420"/>
    </cofactor>
</comment>
<evidence type="ECO:0000256" key="11">
    <source>
        <dbReference type="ARBA" id="ARBA00023242"/>
    </source>
</evidence>
<evidence type="ECO:0008006" key="16">
    <source>
        <dbReference type="Google" id="ProtNLM"/>
    </source>
</evidence>
<keyword evidence="4" id="KW-0479">Metal-binding</keyword>
<evidence type="ECO:0000256" key="4">
    <source>
        <dbReference type="ARBA" id="ARBA00022723"/>
    </source>
</evidence>
<dbReference type="GO" id="GO:0048476">
    <property type="term" value="C:Holliday junction resolvase complex"/>
    <property type="evidence" value="ECO:0007669"/>
    <property type="project" value="InterPro"/>
</dbReference>
<keyword evidence="3" id="KW-0540">Nuclease</keyword>
<dbReference type="Gene3D" id="3.40.50.10130">
    <property type="match status" value="1"/>
</dbReference>
<evidence type="ECO:0000256" key="2">
    <source>
        <dbReference type="ARBA" id="ARBA00004123"/>
    </source>
</evidence>
<protein>
    <recommendedName>
        <fullName evidence="16">Crossover junction endonuclease EME1</fullName>
    </recommendedName>
</protein>
<dbReference type="GO" id="GO:0031297">
    <property type="term" value="P:replication fork processing"/>
    <property type="evidence" value="ECO:0007669"/>
    <property type="project" value="TreeGrafter"/>
</dbReference>
<name>A0AAD7BXH4_9AGAR</name>
<dbReference type="GO" id="GO:0005634">
    <property type="term" value="C:nucleus"/>
    <property type="evidence" value="ECO:0007669"/>
    <property type="project" value="UniProtKB-SubCell"/>
</dbReference>
<keyword evidence="12" id="KW-0469">Meiosis</keyword>
<reference evidence="14" key="1">
    <citation type="submission" date="2023-03" db="EMBL/GenBank/DDBJ databases">
        <title>Massive genome expansion in bonnet fungi (Mycena s.s.) driven by repeated elements and novel gene families across ecological guilds.</title>
        <authorList>
            <consortium name="Lawrence Berkeley National Laboratory"/>
            <person name="Harder C.B."/>
            <person name="Miyauchi S."/>
            <person name="Viragh M."/>
            <person name="Kuo A."/>
            <person name="Thoen E."/>
            <person name="Andreopoulos B."/>
            <person name="Lu D."/>
            <person name="Skrede I."/>
            <person name="Drula E."/>
            <person name="Henrissat B."/>
            <person name="Morin E."/>
            <person name="Kohler A."/>
            <person name="Barry K."/>
            <person name="LaButti K."/>
            <person name="Morin E."/>
            <person name="Salamov A."/>
            <person name="Lipzen A."/>
            <person name="Mereny Z."/>
            <person name="Hegedus B."/>
            <person name="Baldrian P."/>
            <person name="Stursova M."/>
            <person name="Weitz H."/>
            <person name="Taylor A."/>
            <person name="Grigoriev I.V."/>
            <person name="Nagy L.G."/>
            <person name="Martin F."/>
            <person name="Kauserud H."/>
        </authorList>
    </citation>
    <scope>NUCLEOTIDE SEQUENCE</scope>
    <source>
        <strain evidence="14">9284</strain>
    </source>
</reference>
<comment type="caution">
    <text evidence="14">The sequence shown here is derived from an EMBL/GenBank/DDBJ whole genome shotgun (WGS) entry which is preliminary data.</text>
</comment>
<feature type="region of interest" description="Disordered" evidence="13">
    <location>
        <begin position="1"/>
        <end position="187"/>
    </location>
</feature>
<dbReference type="EMBL" id="JARKIF010000008">
    <property type="protein sequence ID" value="KAJ7633089.1"/>
    <property type="molecule type" value="Genomic_DNA"/>
</dbReference>
<keyword evidence="8" id="KW-0460">Magnesium</keyword>
<organism evidence="14 15">
    <name type="scientific">Roridomyces roridus</name>
    <dbReference type="NCBI Taxonomy" id="1738132"/>
    <lineage>
        <taxon>Eukaryota</taxon>
        <taxon>Fungi</taxon>
        <taxon>Dikarya</taxon>
        <taxon>Basidiomycota</taxon>
        <taxon>Agaricomycotina</taxon>
        <taxon>Agaricomycetes</taxon>
        <taxon>Agaricomycetidae</taxon>
        <taxon>Agaricales</taxon>
        <taxon>Marasmiineae</taxon>
        <taxon>Mycenaceae</taxon>
        <taxon>Roridomyces</taxon>
    </lineage>
</organism>
<keyword evidence="7" id="KW-0378">Hydrolase</keyword>
<comment type="subcellular location">
    <subcellularLocation>
        <location evidence="2">Nucleus</location>
    </subcellularLocation>
</comment>
<evidence type="ECO:0000256" key="7">
    <source>
        <dbReference type="ARBA" id="ARBA00022801"/>
    </source>
</evidence>
<dbReference type="PANTHER" id="PTHR21077:SF5">
    <property type="entry name" value="CROSSOVER JUNCTION ENDONUCLEASE MMS4"/>
    <property type="match status" value="1"/>
</dbReference>
<dbReference type="Pfam" id="PF21292">
    <property type="entry name" value="EME1-MUS81_C"/>
    <property type="match status" value="1"/>
</dbReference>
<dbReference type="GO" id="GO:0000712">
    <property type="term" value="P:resolution of meiotic recombination intermediates"/>
    <property type="evidence" value="ECO:0007669"/>
    <property type="project" value="TreeGrafter"/>
</dbReference>
<dbReference type="PANTHER" id="PTHR21077">
    <property type="entry name" value="EME1 PROTEIN"/>
    <property type="match status" value="1"/>
</dbReference>
<dbReference type="GO" id="GO:0031573">
    <property type="term" value="P:mitotic intra-S DNA damage checkpoint signaling"/>
    <property type="evidence" value="ECO:0007669"/>
    <property type="project" value="TreeGrafter"/>
</dbReference>
<evidence type="ECO:0000256" key="8">
    <source>
        <dbReference type="ARBA" id="ARBA00022842"/>
    </source>
</evidence>
<evidence type="ECO:0000256" key="13">
    <source>
        <dbReference type="SAM" id="MobiDB-lite"/>
    </source>
</evidence>
<evidence type="ECO:0000256" key="10">
    <source>
        <dbReference type="ARBA" id="ARBA00023204"/>
    </source>
</evidence>
<evidence type="ECO:0000256" key="9">
    <source>
        <dbReference type="ARBA" id="ARBA00023172"/>
    </source>
</evidence>
<proteinExistence type="predicted"/>
<keyword evidence="9" id="KW-0233">DNA recombination</keyword>
<gene>
    <name evidence="14" type="ORF">FB45DRAFT_914347</name>
</gene>
<keyword evidence="10" id="KW-0234">DNA repair</keyword>
<dbReference type="GO" id="GO:0046872">
    <property type="term" value="F:metal ion binding"/>
    <property type="evidence" value="ECO:0007669"/>
    <property type="project" value="UniProtKB-KW"/>
</dbReference>
<dbReference type="Gene3D" id="1.10.150.670">
    <property type="entry name" value="Crossover junction endonuclease EME1, DNA-binding domain"/>
    <property type="match status" value="1"/>
</dbReference>
<feature type="compositionally biased region" description="Basic and acidic residues" evidence="13">
    <location>
        <begin position="163"/>
        <end position="173"/>
    </location>
</feature>
<accession>A0AAD7BXH4</accession>
<evidence type="ECO:0000256" key="6">
    <source>
        <dbReference type="ARBA" id="ARBA00022763"/>
    </source>
</evidence>
<dbReference type="InterPro" id="IPR033310">
    <property type="entry name" value="Mms4/EME1/EME2"/>
</dbReference>
<evidence type="ECO:0000256" key="3">
    <source>
        <dbReference type="ARBA" id="ARBA00022722"/>
    </source>
</evidence>
<evidence type="ECO:0000313" key="15">
    <source>
        <dbReference type="Proteomes" id="UP001221142"/>
    </source>
</evidence>
<feature type="compositionally biased region" description="Basic residues" evidence="13">
    <location>
        <begin position="128"/>
        <end position="144"/>
    </location>
</feature>
<evidence type="ECO:0000256" key="1">
    <source>
        <dbReference type="ARBA" id="ARBA00001946"/>
    </source>
</evidence>